<evidence type="ECO:0000313" key="3">
    <source>
        <dbReference type="Proteomes" id="UP000265566"/>
    </source>
</evidence>
<protein>
    <recommendedName>
        <fullName evidence="4">Transmembrane protein</fullName>
    </recommendedName>
</protein>
<reference evidence="3" key="1">
    <citation type="journal article" date="2018" name="Nat. Plants">
        <title>Whole-genome landscape of Medicago truncatula symbiotic genes.</title>
        <authorList>
            <person name="Pecrix Y."/>
            <person name="Staton S.E."/>
            <person name="Sallet E."/>
            <person name="Lelandais-Briere C."/>
            <person name="Moreau S."/>
            <person name="Carrere S."/>
            <person name="Blein T."/>
            <person name="Jardinaud M.F."/>
            <person name="Latrasse D."/>
            <person name="Zouine M."/>
            <person name="Zahm M."/>
            <person name="Kreplak J."/>
            <person name="Mayjonade B."/>
            <person name="Satge C."/>
            <person name="Perez M."/>
            <person name="Cauet S."/>
            <person name="Marande W."/>
            <person name="Chantry-Darmon C."/>
            <person name="Lopez-Roques C."/>
            <person name="Bouchez O."/>
            <person name="Berard A."/>
            <person name="Debelle F."/>
            <person name="Munos S."/>
            <person name="Bendahmane A."/>
            <person name="Berges H."/>
            <person name="Niebel A."/>
            <person name="Buitink J."/>
            <person name="Frugier F."/>
            <person name="Benhamed M."/>
            <person name="Crespi M."/>
            <person name="Gouzy J."/>
            <person name="Gamas P."/>
        </authorList>
    </citation>
    <scope>NUCLEOTIDE SEQUENCE [LARGE SCALE GENOMIC DNA]</scope>
    <source>
        <strain evidence="3">cv. Jemalong A17</strain>
    </source>
</reference>
<proteinExistence type="predicted"/>
<keyword evidence="1" id="KW-0472">Membrane</keyword>
<accession>A0A396GTF6</accession>
<feature type="transmembrane region" description="Helical" evidence="1">
    <location>
        <begin position="17"/>
        <end position="36"/>
    </location>
</feature>
<dbReference type="Gramene" id="rna48262">
    <property type="protein sequence ID" value="RHN41897.1"/>
    <property type="gene ID" value="gene48262"/>
</dbReference>
<organism evidence="2 3">
    <name type="scientific">Medicago truncatula</name>
    <name type="common">Barrel medic</name>
    <name type="synonym">Medicago tribuloides</name>
    <dbReference type="NCBI Taxonomy" id="3880"/>
    <lineage>
        <taxon>Eukaryota</taxon>
        <taxon>Viridiplantae</taxon>
        <taxon>Streptophyta</taxon>
        <taxon>Embryophyta</taxon>
        <taxon>Tracheophyta</taxon>
        <taxon>Spermatophyta</taxon>
        <taxon>Magnoliopsida</taxon>
        <taxon>eudicotyledons</taxon>
        <taxon>Gunneridae</taxon>
        <taxon>Pentapetalae</taxon>
        <taxon>rosids</taxon>
        <taxon>fabids</taxon>
        <taxon>Fabales</taxon>
        <taxon>Fabaceae</taxon>
        <taxon>Papilionoideae</taxon>
        <taxon>50 kb inversion clade</taxon>
        <taxon>NPAAA clade</taxon>
        <taxon>Hologalegina</taxon>
        <taxon>IRL clade</taxon>
        <taxon>Trifolieae</taxon>
        <taxon>Medicago</taxon>
    </lineage>
</organism>
<sequence>MNSDGPIAFASRSRVSVLNQVCFGIIILVIFGGSGIKRWWKSTKR</sequence>
<gene>
    <name evidence="2" type="ORF">MtrunA17_Chr8g0370911</name>
</gene>
<name>A0A396GTF6_MEDTR</name>
<comment type="caution">
    <text evidence="2">The sequence shown here is derived from an EMBL/GenBank/DDBJ whole genome shotgun (WGS) entry which is preliminary data.</text>
</comment>
<dbReference type="EMBL" id="PSQE01000008">
    <property type="protein sequence ID" value="RHN41897.1"/>
    <property type="molecule type" value="Genomic_DNA"/>
</dbReference>
<keyword evidence="1" id="KW-1133">Transmembrane helix</keyword>
<keyword evidence="1" id="KW-0812">Transmembrane</keyword>
<evidence type="ECO:0000313" key="2">
    <source>
        <dbReference type="EMBL" id="RHN41897.1"/>
    </source>
</evidence>
<evidence type="ECO:0008006" key="4">
    <source>
        <dbReference type="Google" id="ProtNLM"/>
    </source>
</evidence>
<dbReference type="Proteomes" id="UP000265566">
    <property type="component" value="Chromosome 8"/>
</dbReference>
<evidence type="ECO:0000256" key="1">
    <source>
        <dbReference type="SAM" id="Phobius"/>
    </source>
</evidence>
<dbReference type="AlphaFoldDB" id="A0A396GTF6"/>